<gene>
    <name evidence="1" type="primary">RAD10_2</name>
    <name evidence="1" type="ORF">LTR37_019288</name>
</gene>
<reference evidence="1" key="1">
    <citation type="submission" date="2023-07" db="EMBL/GenBank/DDBJ databases">
        <title>Black Yeasts Isolated from many extreme environments.</title>
        <authorList>
            <person name="Coleine C."/>
            <person name="Stajich J.E."/>
            <person name="Selbmann L."/>
        </authorList>
    </citation>
    <scope>NUCLEOTIDE SEQUENCE</scope>
    <source>
        <strain evidence="1">CCFEE 5714</strain>
    </source>
</reference>
<protein>
    <submittedName>
        <fullName evidence="1">SsDNA endonuclease and repair protein rad10</fullName>
    </submittedName>
</protein>
<dbReference type="Proteomes" id="UP001281147">
    <property type="component" value="Unassembled WGS sequence"/>
</dbReference>
<proteinExistence type="predicted"/>
<sequence length="384" mass="42158">MNGDEIEESHAPAAQARHSANTTNGQPSKPAPAPLNQSKTTQNPDRPSNTTAPKSGIIQPKPQPSSKRSAPSSIIVSPRQKGNPILSAIKSIPWEYGDIPADYVLGLTTCALFLSLKYHRLHPEYIYSRIKALQGKYALRVVLCMVDISNHEDSLRELSKTSLINNVTLILCWSSAEGGRYLELFKTYENAAPTSIKQHQSTKYGDRMIDFVTTPRSINKTDAVSLVSQFGTLRTAVNARHEDVAMVAGWGERKCQQWCGSVREPFRVKRAARRGLGTEASSMMSREATREERSEEPMPEGQSTGTSRPGTADADRRPSTRLEEEVTIREDEGDEAALAEAMTAAPVPPKKALVTEVPKKRKHADDPLEDGVMAALSRLRKDGG</sequence>
<comment type="caution">
    <text evidence="1">The sequence shown here is derived from an EMBL/GenBank/DDBJ whole genome shotgun (WGS) entry which is preliminary data.</text>
</comment>
<organism evidence="1 2">
    <name type="scientific">Vermiconidia calcicola</name>
    <dbReference type="NCBI Taxonomy" id="1690605"/>
    <lineage>
        <taxon>Eukaryota</taxon>
        <taxon>Fungi</taxon>
        <taxon>Dikarya</taxon>
        <taxon>Ascomycota</taxon>
        <taxon>Pezizomycotina</taxon>
        <taxon>Dothideomycetes</taxon>
        <taxon>Dothideomycetidae</taxon>
        <taxon>Mycosphaerellales</taxon>
        <taxon>Extremaceae</taxon>
        <taxon>Vermiconidia</taxon>
    </lineage>
</organism>
<evidence type="ECO:0000313" key="1">
    <source>
        <dbReference type="EMBL" id="KAK3686986.1"/>
    </source>
</evidence>
<keyword evidence="1" id="KW-0255">Endonuclease</keyword>
<dbReference type="EMBL" id="JAUTXU010000293">
    <property type="protein sequence ID" value="KAK3686986.1"/>
    <property type="molecule type" value="Genomic_DNA"/>
</dbReference>
<keyword evidence="1" id="KW-0540">Nuclease</keyword>
<name>A0ACC3MET7_9PEZI</name>
<keyword evidence="1" id="KW-0378">Hydrolase</keyword>
<evidence type="ECO:0000313" key="2">
    <source>
        <dbReference type="Proteomes" id="UP001281147"/>
    </source>
</evidence>
<keyword evidence="2" id="KW-1185">Reference proteome</keyword>
<accession>A0ACC3MET7</accession>